<dbReference type="Pfam" id="PF03485">
    <property type="entry name" value="Arg_tRNA_synt_N"/>
    <property type="match status" value="1"/>
</dbReference>
<dbReference type="EC" id="6.1.1.19" evidence="10"/>
<comment type="subcellular location">
    <subcellularLocation>
        <location evidence="1 10">Cytoplasm</location>
    </subcellularLocation>
</comment>
<evidence type="ECO:0000313" key="15">
    <source>
        <dbReference type="Proteomes" id="UP000190286"/>
    </source>
</evidence>
<keyword evidence="5 10" id="KW-0547">Nucleotide-binding</keyword>
<evidence type="ECO:0000256" key="10">
    <source>
        <dbReference type="HAMAP-Rule" id="MF_00123"/>
    </source>
</evidence>
<feature type="short sequence motif" description="'HIGH' region" evidence="10">
    <location>
        <begin position="139"/>
        <end position="149"/>
    </location>
</feature>
<evidence type="ECO:0000259" key="13">
    <source>
        <dbReference type="SMART" id="SM01016"/>
    </source>
</evidence>
<keyword evidence="8 10" id="KW-0030">Aminoacyl-tRNA synthetase</keyword>
<evidence type="ECO:0000256" key="1">
    <source>
        <dbReference type="ARBA" id="ARBA00004496"/>
    </source>
</evidence>
<gene>
    <name evidence="10" type="primary">argS</name>
    <name evidence="14" type="ORF">SAMN02745178_00347</name>
</gene>
<dbReference type="InterPro" id="IPR009080">
    <property type="entry name" value="tRNAsynth_Ia_anticodon-bd"/>
</dbReference>
<evidence type="ECO:0000259" key="12">
    <source>
        <dbReference type="SMART" id="SM00836"/>
    </source>
</evidence>
<dbReference type="SMART" id="SM01016">
    <property type="entry name" value="Arg_tRNA_synt_N"/>
    <property type="match status" value="1"/>
</dbReference>
<dbReference type="FunFam" id="1.10.730.10:FF:000008">
    <property type="entry name" value="Arginine--tRNA ligase"/>
    <property type="match status" value="1"/>
</dbReference>
<dbReference type="InterPro" id="IPR001278">
    <property type="entry name" value="Arg-tRNA-ligase"/>
</dbReference>
<evidence type="ECO:0000256" key="9">
    <source>
        <dbReference type="ARBA" id="ARBA00049339"/>
    </source>
</evidence>
<dbReference type="Gene3D" id="1.10.730.10">
    <property type="entry name" value="Isoleucyl-tRNA Synthetase, Domain 1"/>
    <property type="match status" value="1"/>
</dbReference>
<accession>A0A1T4WEG7</accession>
<evidence type="ECO:0000313" key="14">
    <source>
        <dbReference type="EMBL" id="SKA75051.1"/>
    </source>
</evidence>
<dbReference type="InterPro" id="IPR036695">
    <property type="entry name" value="Arg-tRNA-synth_N_sf"/>
</dbReference>
<evidence type="ECO:0000256" key="6">
    <source>
        <dbReference type="ARBA" id="ARBA00022840"/>
    </source>
</evidence>
<evidence type="ECO:0000256" key="7">
    <source>
        <dbReference type="ARBA" id="ARBA00022917"/>
    </source>
</evidence>
<comment type="subunit">
    <text evidence="10">Monomer.</text>
</comment>
<dbReference type="PROSITE" id="PS00178">
    <property type="entry name" value="AA_TRNA_LIGASE_I"/>
    <property type="match status" value="1"/>
</dbReference>
<dbReference type="SUPFAM" id="SSF55190">
    <property type="entry name" value="Arginyl-tRNA synthetase (ArgRS), N-terminal 'additional' domain"/>
    <property type="match status" value="1"/>
</dbReference>
<name>A0A1T4WEG7_9FIRM</name>
<dbReference type="AlphaFoldDB" id="A0A1T4WEG7"/>
<evidence type="ECO:0000256" key="8">
    <source>
        <dbReference type="ARBA" id="ARBA00023146"/>
    </source>
</evidence>
<dbReference type="GeneID" id="93336842"/>
<proteinExistence type="inferred from homology"/>
<dbReference type="Gene3D" id="3.30.1360.70">
    <property type="entry name" value="Arginyl tRNA synthetase N-terminal domain"/>
    <property type="match status" value="1"/>
</dbReference>
<evidence type="ECO:0000256" key="2">
    <source>
        <dbReference type="ARBA" id="ARBA00005594"/>
    </source>
</evidence>
<dbReference type="InterPro" id="IPR005148">
    <property type="entry name" value="Arg-tRNA-synth_N"/>
</dbReference>
<dbReference type="RefSeq" id="WP_078783369.1">
    <property type="nucleotide sequence ID" value="NZ_FUYF01000002.1"/>
</dbReference>
<evidence type="ECO:0000256" key="5">
    <source>
        <dbReference type="ARBA" id="ARBA00022741"/>
    </source>
</evidence>
<dbReference type="HAMAP" id="MF_00123">
    <property type="entry name" value="Arg_tRNA_synth"/>
    <property type="match status" value="1"/>
</dbReference>
<dbReference type="GO" id="GO:0005524">
    <property type="term" value="F:ATP binding"/>
    <property type="evidence" value="ECO:0007669"/>
    <property type="project" value="UniProtKB-UniRule"/>
</dbReference>
<dbReference type="PANTHER" id="PTHR11956:SF5">
    <property type="entry name" value="ARGININE--TRNA LIGASE, CYTOPLASMIC"/>
    <property type="match status" value="1"/>
</dbReference>
<dbReference type="EMBL" id="FUYF01000002">
    <property type="protein sequence ID" value="SKA75051.1"/>
    <property type="molecule type" value="Genomic_DNA"/>
</dbReference>
<comment type="similarity">
    <text evidence="2 10 11">Belongs to the class-I aminoacyl-tRNA synthetase family.</text>
</comment>
<evidence type="ECO:0000256" key="3">
    <source>
        <dbReference type="ARBA" id="ARBA00022490"/>
    </source>
</evidence>
<comment type="catalytic activity">
    <reaction evidence="9 10">
        <text>tRNA(Arg) + L-arginine + ATP = L-arginyl-tRNA(Arg) + AMP + diphosphate</text>
        <dbReference type="Rhea" id="RHEA:20301"/>
        <dbReference type="Rhea" id="RHEA-COMP:9658"/>
        <dbReference type="Rhea" id="RHEA-COMP:9673"/>
        <dbReference type="ChEBI" id="CHEBI:30616"/>
        <dbReference type="ChEBI" id="CHEBI:32682"/>
        <dbReference type="ChEBI" id="CHEBI:33019"/>
        <dbReference type="ChEBI" id="CHEBI:78442"/>
        <dbReference type="ChEBI" id="CHEBI:78513"/>
        <dbReference type="ChEBI" id="CHEBI:456215"/>
        <dbReference type="EC" id="6.1.1.19"/>
    </reaction>
</comment>
<reference evidence="14 15" key="1">
    <citation type="submission" date="2017-02" db="EMBL/GenBank/DDBJ databases">
        <authorList>
            <person name="Peterson S.W."/>
        </authorList>
    </citation>
    <scope>NUCLEOTIDE SEQUENCE [LARGE SCALE GENOMIC DNA]</scope>
    <source>
        <strain evidence="14 15">ATCC 27749</strain>
    </source>
</reference>
<dbReference type="SMART" id="SM00836">
    <property type="entry name" value="DALR_1"/>
    <property type="match status" value="1"/>
</dbReference>
<dbReference type="OrthoDB" id="9805987at2"/>
<dbReference type="Gene3D" id="3.40.50.620">
    <property type="entry name" value="HUPs"/>
    <property type="match status" value="1"/>
</dbReference>
<keyword evidence="4 10" id="KW-0436">Ligase</keyword>
<keyword evidence="15" id="KW-1185">Reference proteome</keyword>
<dbReference type="InterPro" id="IPR014729">
    <property type="entry name" value="Rossmann-like_a/b/a_fold"/>
</dbReference>
<keyword evidence="7 10" id="KW-0648">Protein biosynthesis</keyword>
<dbReference type="Pfam" id="PF00750">
    <property type="entry name" value="tRNA-synt_1d"/>
    <property type="match status" value="1"/>
</dbReference>
<dbReference type="GO" id="GO:0006420">
    <property type="term" value="P:arginyl-tRNA aminoacylation"/>
    <property type="evidence" value="ECO:0007669"/>
    <property type="project" value="UniProtKB-UniRule"/>
</dbReference>
<keyword evidence="3 10" id="KW-0963">Cytoplasm</keyword>
<dbReference type="InterPro" id="IPR001412">
    <property type="entry name" value="aa-tRNA-synth_I_CS"/>
</dbReference>
<protein>
    <recommendedName>
        <fullName evidence="10">Arginine--tRNA ligase</fullName>
        <ecNumber evidence="10">6.1.1.19</ecNumber>
    </recommendedName>
    <alternativeName>
        <fullName evidence="10">Arginyl-tRNA synthetase</fullName>
        <shortName evidence="10">ArgRS</shortName>
    </alternativeName>
</protein>
<dbReference type="GO" id="GO:0005737">
    <property type="term" value="C:cytoplasm"/>
    <property type="evidence" value="ECO:0007669"/>
    <property type="project" value="UniProtKB-SubCell"/>
</dbReference>
<dbReference type="Pfam" id="PF05746">
    <property type="entry name" value="DALR_1"/>
    <property type="match status" value="1"/>
</dbReference>
<dbReference type="SUPFAM" id="SSF47323">
    <property type="entry name" value="Anticodon-binding domain of a subclass of class I aminoacyl-tRNA synthetases"/>
    <property type="match status" value="1"/>
</dbReference>
<dbReference type="Proteomes" id="UP000190286">
    <property type="component" value="Unassembled WGS sequence"/>
</dbReference>
<feature type="domain" description="Arginyl tRNA synthetase N-terminal" evidence="13">
    <location>
        <begin position="14"/>
        <end position="103"/>
    </location>
</feature>
<dbReference type="SUPFAM" id="SSF52374">
    <property type="entry name" value="Nucleotidylyl transferase"/>
    <property type="match status" value="1"/>
</dbReference>
<organism evidence="14 15">
    <name type="scientific">Gemmiger formicilis</name>
    <dbReference type="NCBI Taxonomy" id="745368"/>
    <lineage>
        <taxon>Bacteria</taxon>
        <taxon>Bacillati</taxon>
        <taxon>Bacillota</taxon>
        <taxon>Clostridia</taxon>
        <taxon>Eubacteriales</taxon>
        <taxon>Gemmiger</taxon>
    </lineage>
</organism>
<dbReference type="CDD" id="cd00671">
    <property type="entry name" value="ArgRS_core"/>
    <property type="match status" value="1"/>
</dbReference>
<dbReference type="GO" id="GO:0004814">
    <property type="term" value="F:arginine-tRNA ligase activity"/>
    <property type="evidence" value="ECO:0007669"/>
    <property type="project" value="UniProtKB-UniRule"/>
</dbReference>
<evidence type="ECO:0000256" key="11">
    <source>
        <dbReference type="RuleBase" id="RU363038"/>
    </source>
</evidence>
<sequence length="585" mass="63958">MDYKNYNPRAAALAQARTLLTDAVKAAVADGTLPEAALPDFIVEIPADVKNGDIASNVAMAGARAFHKAPRQIAEAITAKLQLEGSLFDRFEVAGPGFINLFLGQDWFTSVVRAAVANPEYGRTDAGAGKKYNVEFVSANPTGPMHMGNARGGALGDGLAACLDWAGYDVTREFYINDAGNQIEKFGKSLAIRYLQLYKGEDACPLPEECYQGADIIARAKEFAEVHGDAYVNKDFDELKKAIVADALPKNIAGLQRDLGKYRIKYDVWFHESDLHSSGAVKAVVDKLLETGACYKAEDGAIMYRSAQYAAKYGVVNKRKTDDGSEEEAKDEVLVRANGIPTYFAADIAYHYNKLAVRGFDKAIDVWGADHHGHVARMKGAMDAIGLDGSRLDIVLMQMVNLMRDGKPVRMSKRTGKAITLTDLLDEVPIDSARFFFNQRESSSTLDFDLDLAVRNDSENPVYYVQYAHARICSVLKKLESEGVKFEGADAVDASVLTDPAEQALIRLLAAFPAEIAAAAEKYDPARITRYCIDVASAYHRFYNACRILDAEGAVQQGRIALCLAVRGVIHNILTMFKVNAPETM</sequence>
<keyword evidence="6 10" id="KW-0067">ATP-binding</keyword>
<dbReference type="InterPro" id="IPR035684">
    <property type="entry name" value="ArgRS_core"/>
</dbReference>
<dbReference type="PRINTS" id="PR01038">
    <property type="entry name" value="TRNASYNTHARG"/>
</dbReference>
<feature type="domain" description="DALR anticodon binding" evidence="12">
    <location>
        <begin position="465"/>
        <end position="585"/>
    </location>
</feature>
<dbReference type="InterPro" id="IPR008909">
    <property type="entry name" value="DALR_anticod-bd"/>
</dbReference>
<dbReference type="PANTHER" id="PTHR11956">
    <property type="entry name" value="ARGINYL-TRNA SYNTHETASE"/>
    <property type="match status" value="1"/>
</dbReference>
<dbReference type="STRING" id="745368.SAMN02745178_00347"/>
<evidence type="ECO:0000256" key="4">
    <source>
        <dbReference type="ARBA" id="ARBA00022598"/>
    </source>
</evidence>
<dbReference type="NCBIfam" id="TIGR00456">
    <property type="entry name" value="argS"/>
    <property type="match status" value="1"/>
</dbReference>